<organism evidence="7 8">
    <name type="scientific">Shouchella lehensis G1</name>
    <dbReference type="NCBI Taxonomy" id="1246626"/>
    <lineage>
        <taxon>Bacteria</taxon>
        <taxon>Bacillati</taxon>
        <taxon>Bacillota</taxon>
        <taxon>Bacilli</taxon>
        <taxon>Bacillales</taxon>
        <taxon>Bacillaceae</taxon>
        <taxon>Shouchella</taxon>
    </lineage>
</organism>
<dbReference type="Pfam" id="PF03706">
    <property type="entry name" value="LPG_synthase_TM"/>
    <property type="match status" value="1"/>
</dbReference>
<evidence type="ECO:0000256" key="2">
    <source>
        <dbReference type="ARBA" id="ARBA00022475"/>
    </source>
</evidence>
<feature type="transmembrane region" description="Helical" evidence="6">
    <location>
        <begin position="227"/>
        <end position="250"/>
    </location>
</feature>
<comment type="subcellular location">
    <subcellularLocation>
        <location evidence="1 6">Cell membrane</location>
        <topology evidence="1 6">Multi-pass membrane protein</topology>
    </subcellularLocation>
</comment>
<dbReference type="GO" id="GO:0005886">
    <property type="term" value="C:plasma membrane"/>
    <property type="evidence" value="ECO:0007669"/>
    <property type="project" value="UniProtKB-SubCell"/>
</dbReference>
<keyword evidence="8" id="KW-1185">Reference proteome</keyword>
<keyword evidence="4 6" id="KW-1133">Transmembrane helix</keyword>
<dbReference type="AlphaFoldDB" id="A0A060LXC7"/>
<dbReference type="Proteomes" id="UP000027142">
    <property type="component" value="Chromosome"/>
</dbReference>
<dbReference type="RefSeq" id="WP_038483404.1">
    <property type="nucleotide sequence ID" value="NZ_CP003923.1"/>
</dbReference>
<dbReference type="STRING" id="1246626.BleG1_3374"/>
<evidence type="ECO:0000313" key="8">
    <source>
        <dbReference type="Proteomes" id="UP000027142"/>
    </source>
</evidence>
<dbReference type="EMBL" id="CP003923">
    <property type="protein sequence ID" value="AIC95921.1"/>
    <property type="molecule type" value="Genomic_DNA"/>
</dbReference>
<evidence type="ECO:0000256" key="1">
    <source>
        <dbReference type="ARBA" id="ARBA00004651"/>
    </source>
</evidence>
<evidence type="ECO:0000256" key="4">
    <source>
        <dbReference type="ARBA" id="ARBA00022989"/>
    </source>
</evidence>
<evidence type="ECO:0000256" key="5">
    <source>
        <dbReference type="ARBA" id="ARBA00023136"/>
    </source>
</evidence>
<proteinExistence type="inferred from homology"/>
<dbReference type="PATRIC" id="fig|1246626.3.peg.3354"/>
<dbReference type="EC" id="2.3.2.3" evidence="6"/>
<comment type="similarity">
    <text evidence="6">Belongs to the LPG synthase family.</text>
</comment>
<comment type="function">
    <text evidence="6">Catalyzes the transfer of a lysyl group from L-lysyl-tRNA(Lys) to membrane-bound phosphatidylglycerol (PG), which produces lysylphosphatidylglycerol (LPG), a major component of the bacterial membrane with a positive net charge. LPG synthesis contributes to bacterial virulence as it is involved in the resistance mechanism against cationic antimicrobial peptides (CAMP) produces by the host's immune system (defensins, cathelicidins) and by the competing microorganisms.</text>
</comment>
<gene>
    <name evidence="6" type="primary">mprF</name>
    <name evidence="7" type="ORF">BleG1_3374</name>
</gene>
<dbReference type="InterPro" id="IPR022791">
    <property type="entry name" value="L-PG_synthase/AglD"/>
</dbReference>
<dbReference type="PANTHER" id="PTHR37693:SF1">
    <property type="entry name" value="INTEGRAL MEMBRANE PROTEIN"/>
    <property type="match status" value="1"/>
</dbReference>
<dbReference type="OrthoDB" id="9810654at2"/>
<dbReference type="HOGENOM" id="CLU_039146_0_0_9"/>
<keyword evidence="6" id="KW-0046">Antibiotic resistance</keyword>
<feature type="transmembrane region" description="Helical" evidence="6">
    <location>
        <begin position="302"/>
        <end position="325"/>
    </location>
</feature>
<protein>
    <recommendedName>
        <fullName evidence="6">Phosphatidylglycerol lysyltransferase</fullName>
        <ecNumber evidence="6">2.3.2.3</ecNumber>
    </recommendedName>
    <alternativeName>
        <fullName evidence="6">Lysylphosphatidylglycerol synthase</fullName>
    </alternativeName>
</protein>
<dbReference type="GO" id="GO:0006629">
    <property type="term" value="P:lipid metabolic process"/>
    <property type="evidence" value="ECO:0007669"/>
    <property type="project" value="UniProtKB-KW"/>
</dbReference>
<sequence length="343" mass="38792">MPKKQAIQLSIVLFISILSVWLLAKNIDRSVLLVGLKNMNSIWLLLAFLCMGLSWLFEALGLIWLSASNKQALSFKTAMHTTLIGQFFNQITPLATGGQPAQLYVLVKRGHHSGSATSLLLMKFLLFQIGLVLSFTLFLSFGYKSLFSTLPSMGYFIVIGYIVHASIIIGLTLVLFHQRTARVLGELLLKPVGWLKKETAHVWQQKLDQFLEQFHLQSLYFIHHKQALIIGMLYTFMQLGFFFIIPYFVFQAFSIHLSLFTSSTFHSFVMMFASIIPTPGGSGAAEMTFSAVFRSFMDEEKLILSMLFWRIITAYSSVVIGVGLTMRGIHRKKTRAKEVLDQP</sequence>
<keyword evidence="6" id="KW-0808">Transferase</keyword>
<dbReference type="GO" id="GO:0046677">
    <property type="term" value="P:response to antibiotic"/>
    <property type="evidence" value="ECO:0007669"/>
    <property type="project" value="UniProtKB-KW"/>
</dbReference>
<keyword evidence="5 6" id="KW-0472">Membrane</keyword>
<dbReference type="GO" id="GO:0050071">
    <property type="term" value="F:phosphatidylglycerol lysyltransferase activity"/>
    <property type="evidence" value="ECO:0007669"/>
    <property type="project" value="UniProtKB-EC"/>
</dbReference>
<keyword evidence="3 6" id="KW-0812">Transmembrane</keyword>
<feature type="transmembrane region" description="Helical" evidence="6">
    <location>
        <begin position="119"/>
        <end position="141"/>
    </location>
</feature>
<dbReference type="NCBIfam" id="TIGR00374">
    <property type="entry name" value="flippase-like domain"/>
    <property type="match status" value="1"/>
</dbReference>
<dbReference type="eggNOG" id="COG0392">
    <property type="taxonomic scope" value="Bacteria"/>
</dbReference>
<name>A0A060LXC7_9BACI</name>
<evidence type="ECO:0000256" key="6">
    <source>
        <dbReference type="RuleBase" id="RU363042"/>
    </source>
</evidence>
<dbReference type="PANTHER" id="PTHR37693">
    <property type="entry name" value="PHOSPHATIDYLGLYCEROL LYSYLTRANSFERASE"/>
    <property type="match status" value="1"/>
</dbReference>
<evidence type="ECO:0000313" key="7">
    <source>
        <dbReference type="EMBL" id="AIC95921.1"/>
    </source>
</evidence>
<comment type="catalytic activity">
    <reaction evidence="6">
        <text>L-lysyl-tRNA(Lys) + a 1,2-diacyl-sn-glycero-3-phospho-(1'-sn-glycerol) = a 1,2-diacyl-sn-glycero-3-phospho-1'-(3'-O-L-lysyl)-sn-glycerol + tRNA(Lys)</text>
        <dbReference type="Rhea" id="RHEA:10668"/>
        <dbReference type="Rhea" id="RHEA-COMP:9696"/>
        <dbReference type="Rhea" id="RHEA-COMP:9697"/>
        <dbReference type="ChEBI" id="CHEBI:64716"/>
        <dbReference type="ChEBI" id="CHEBI:75792"/>
        <dbReference type="ChEBI" id="CHEBI:78442"/>
        <dbReference type="ChEBI" id="CHEBI:78529"/>
        <dbReference type="EC" id="2.3.2.3"/>
    </reaction>
</comment>
<keyword evidence="2" id="KW-1003">Cell membrane</keyword>
<dbReference type="KEGG" id="ble:BleG1_3374"/>
<accession>A0A060LXC7</accession>
<feature type="transmembrane region" description="Helical" evidence="6">
    <location>
        <begin position="6"/>
        <end position="24"/>
    </location>
</feature>
<evidence type="ECO:0000256" key="3">
    <source>
        <dbReference type="ARBA" id="ARBA00022692"/>
    </source>
</evidence>
<keyword evidence="6" id="KW-0443">Lipid metabolism</keyword>
<reference evidence="7 8" key="1">
    <citation type="journal article" date="2014" name="Gene">
        <title>A comparative genomic analysis of the alkalitolerant soil bacterium Bacillus lehensis G1.</title>
        <authorList>
            <person name="Noor Y.M."/>
            <person name="Samsulrizal N.H."/>
            <person name="Jema'on N.A."/>
            <person name="Low K.O."/>
            <person name="Ramli A.N."/>
            <person name="Alias N.I."/>
            <person name="Damis S.I."/>
            <person name="Fuzi S.F."/>
            <person name="Isa M.N."/>
            <person name="Murad A.M."/>
            <person name="Raih M.F."/>
            <person name="Bakar F.D."/>
            <person name="Najimudin N."/>
            <person name="Mahadi N.M."/>
            <person name="Illias R.M."/>
        </authorList>
    </citation>
    <scope>NUCLEOTIDE SEQUENCE [LARGE SCALE GENOMIC DNA]</scope>
    <source>
        <strain evidence="7 8">G1</strain>
    </source>
</reference>
<feature type="transmembrane region" description="Helical" evidence="6">
    <location>
        <begin position="153"/>
        <end position="176"/>
    </location>
</feature>
<feature type="transmembrane region" description="Helical" evidence="6">
    <location>
        <begin position="44"/>
        <end position="67"/>
    </location>
</feature>